<dbReference type="PROSITE" id="PS00105">
    <property type="entry name" value="AA_TRANSFER_CLASS_1"/>
    <property type="match status" value="1"/>
</dbReference>
<feature type="domain" description="Aminotransferase class I/classII large" evidence="7">
    <location>
        <begin position="37"/>
        <end position="386"/>
    </location>
</feature>
<dbReference type="EMBL" id="CADCWE010000213">
    <property type="protein sequence ID" value="CAA9555188.1"/>
    <property type="molecule type" value="Genomic_DNA"/>
</dbReference>
<keyword evidence="3 6" id="KW-0032">Aminotransferase</keyword>
<reference evidence="8" key="1">
    <citation type="submission" date="2020-02" db="EMBL/GenBank/DDBJ databases">
        <authorList>
            <person name="Meier V. D."/>
        </authorList>
    </citation>
    <scope>NUCLEOTIDE SEQUENCE</scope>
    <source>
        <strain evidence="8">AVDCRST_MAG73</strain>
    </source>
</reference>
<evidence type="ECO:0000256" key="3">
    <source>
        <dbReference type="ARBA" id="ARBA00022576"/>
    </source>
</evidence>
<evidence type="ECO:0000256" key="5">
    <source>
        <dbReference type="ARBA" id="ARBA00022898"/>
    </source>
</evidence>
<evidence type="ECO:0000256" key="1">
    <source>
        <dbReference type="ARBA" id="ARBA00001933"/>
    </source>
</evidence>
<keyword evidence="4 6" id="KW-0808">Transferase</keyword>
<dbReference type="InterPro" id="IPR015424">
    <property type="entry name" value="PyrdxlP-dep_Trfase"/>
</dbReference>
<accession>A0A6J4USQ7</accession>
<dbReference type="CDD" id="cd00609">
    <property type="entry name" value="AAT_like"/>
    <property type="match status" value="1"/>
</dbReference>
<evidence type="ECO:0000256" key="6">
    <source>
        <dbReference type="RuleBase" id="RU000481"/>
    </source>
</evidence>
<dbReference type="EC" id="2.6.1.-" evidence="6"/>
<dbReference type="Pfam" id="PF00155">
    <property type="entry name" value="Aminotran_1_2"/>
    <property type="match status" value="1"/>
</dbReference>
<proteinExistence type="inferred from homology"/>
<gene>
    <name evidence="8" type="ORF">AVDCRST_MAG73-3223</name>
</gene>
<dbReference type="GO" id="GO:0008483">
    <property type="term" value="F:transaminase activity"/>
    <property type="evidence" value="ECO:0007669"/>
    <property type="project" value="UniProtKB-KW"/>
</dbReference>
<dbReference type="InterPro" id="IPR004839">
    <property type="entry name" value="Aminotransferase_I/II_large"/>
</dbReference>
<dbReference type="FunFam" id="3.40.640.10:FF:000033">
    <property type="entry name" value="Aspartate aminotransferase"/>
    <property type="match status" value="1"/>
</dbReference>
<sequence>MTDAMAGKLAARMGRLGTETAFEVLVRAKALEAQGRDVIHLEIGEPDFDTPAHVIEAGCDALRGGWTHYGPSAGQPDLRAAIAGYVNRSRGTDFAPEHVVVAPGGKPIMFFVILALVEAGDEAIYPDPGFPIYRSMIDFAGATAVPIPLREEREFRLDVDELAGLITPRTKLLIVNSPANPTGGVLERGDLEAIARLAVEHDLVVLADEIYSELLFEGEHVSLATFPGMAERTVILDGFSKTYAMTGWRLGYGLMPPPLVEAVNRLMVNSVSCTSVAVQRAGLAALTGAQDCVAEMREAFRRRRDLVVDGLNAIPGISCVRPKGAFYAFPNITGTGMASKAFADALLQEHGVATLAGTAFGDHGEGYLRLSTANSEANLSKALERIETMVRATAGPR</sequence>
<dbReference type="SUPFAM" id="SSF53383">
    <property type="entry name" value="PLP-dependent transferases"/>
    <property type="match status" value="1"/>
</dbReference>
<dbReference type="PANTHER" id="PTHR46383">
    <property type="entry name" value="ASPARTATE AMINOTRANSFERASE"/>
    <property type="match status" value="1"/>
</dbReference>
<evidence type="ECO:0000313" key="8">
    <source>
        <dbReference type="EMBL" id="CAA9555188.1"/>
    </source>
</evidence>
<dbReference type="Gene3D" id="3.90.1150.10">
    <property type="entry name" value="Aspartate Aminotransferase, domain 1"/>
    <property type="match status" value="1"/>
</dbReference>
<dbReference type="Gene3D" id="3.40.640.10">
    <property type="entry name" value="Type I PLP-dependent aspartate aminotransferase-like (Major domain)"/>
    <property type="match status" value="1"/>
</dbReference>
<dbReference type="InterPro" id="IPR015422">
    <property type="entry name" value="PyrdxlP-dep_Trfase_small"/>
</dbReference>
<organism evidence="8">
    <name type="scientific">uncultured Thermomicrobiales bacterium</name>
    <dbReference type="NCBI Taxonomy" id="1645740"/>
    <lineage>
        <taxon>Bacteria</taxon>
        <taxon>Pseudomonadati</taxon>
        <taxon>Thermomicrobiota</taxon>
        <taxon>Thermomicrobia</taxon>
        <taxon>Thermomicrobiales</taxon>
        <taxon>environmental samples</taxon>
    </lineage>
</organism>
<comment type="similarity">
    <text evidence="2 6">Belongs to the class-I pyridoxal-phosphate-dependent aminotransferase family.</text>
</comment>
<keyword evidence="5" id="KW-0663">Pyridoxal phosphate</keyword>
<dbReference type="GO" id="GO:0006520">
    <property type="term" value="P:amino acid metabolic process"/>
    <property type="evidence" value="ECO:0007669"/>
    <property type="project" value="InterPro"/>
</dbReference>
<dbReference type="InterPro" id="IPR015421">
    <property type="entry name" value="PyrdxlP-dep_Trfase_major"/>
</dbReference>
<evidence type="ECO:0000256" key="4">
    <source>
        <dbReference type="ARBA" id="ARBA00022679"/>
    </source>
</evidence>
<comment type="cofactor">
    <cofactor evidence="1 6">
        <name>pyridoxal 5'-phosphate</name>
        <dbReference type="ChEBI" id="CHEBI:597326"/>
    </cofactor>
</comment>
<evidence type="ECO:0000256" key="2">
    <source>
        <dbReference type="ARBA" id="ARBA00007441"/>
    </source>
</evidence>
<protein>
    <recommendedName>
        <fullName evidence="6">Aminotransferase</fullName>
        <ecNumber evidence="6">2.6.1.-</ecNumber>
    </recommendedName>
</protein>
<dbReference type="InterPro" id="IPR050596">
    <property type="entry name" value="AspAT/PAT-like"/>
</dbReference>
<dbReference type="InterPro" id="IPR004838">
    <property type="entry name" value="NHTrfase_class1_PyrdxlP-BS"/>
</dbReference>
<name>A0A6J4USQ7_9BACT</name>
<dbReference type="AlphaFoldDB" id="A0A6J4USQ7"/>
<dbReference type="PANTHER" id="PTHR46383:SF1">
    <property type="entry name" value="ASPARTATE AMINOTRANSFERASE"/>
    <property type="match status" value="1"/>
</dbReference>
<dbReference type="GO" id="GO:0030170">
    <property type="term" value="F:pyridoxal phosphate binding"/>
    <property type="evidence" value="ECO:0007669"/>
    <property type="project" value="InterPro"/>
</dbReference>
<evidence type="ECO:0000259" key="7">
    <source>
        <dbReference type="Pfam" id="PF00155"/>
    </source>
</evidence>